<dbReference type="EMBL" id="JACCJB010000023">
    <property type="protein sequence ID" value="KAF6218241.1"/>
    <property type="molecule type" value="Genomic_DNA"/>
</dbReference>
<dbReference type="GeneID" id="59334604"/>
<evidence type="ECO:0000313" key="2">
    <source>
        <dbReference type="EMBL" id="KAF6218241.1"/>
    </source>
</evidence>
<evidence type="ECO:0000256" key="1">
    <source>
        <dbReference type="SAM" id="MobiDB-lite"/>
    </source>
</evidence>
<accession>A0A8H6F7V9</accession>
<evidence type="ECO:0000313" key="3">
    <source>
        <dbReference type="Proteomes" id="UP000593566"/>
    </source>
</evidence>
<protein>
    <submittedName>
        <fullName evidence="2">Uncharacterized protein</fullName>
    </submittedName>
</protein>
<feature type="region of interest" description="Disordered" evidence="1">
    <location>
        <begin position="250"/>
        <end position="304"/>
    </location>
</feature>
<proteinExistence type="predicted"/>
<feature type="compositionally biased region" description="Acidic residues" evidence="1">
    <location>
        <begin position="256"/>
        <end position="267"/>
    </location>
</feature>
<keyword evidence="3" id="KW-1185">Reference proteome</keyword>
<reference evidence="2 3" key="1">
    <citation type="journal article" date="2020" name="Genomics">
        <title>Complete, high-quality genomes from long-read metagenomic sequencing of two wolf lichen thalli reveals enigmatic genome architecture.</title>
        <authorList>
            <person name="McKenzie S.K."/>
            <person name="Walston R.F."/>
            <person name="Allen J.L."/>
        </authorList>
    </citation>
    <scope>NUCLEOTIDE SEQUENCE [LARGE SCALE GENOMIC DNA]</scope>
    <source>
        <strain evidence="2">WasteWater1</strain>
    </source>
</reference>
<dbReference type="AlphaFoldDB" id="A0A8H6F7V9"/>
<organism evidence="2 3">
    <name type="scientific">Letharia lupina</name>
    <dbReference type="NCBI Taxonomy" id="560253"/>
    <lineage>
        <taxon>Eukaryota</taxon>
        <taxon>Fungi</taxon>
        <taxon>Dikarya</taxon>
        <taxon>Ascomycota</taxon>
        <taxon>Pezizomycotina</taxon>
        <taxon>Lecanoromycetes</taxon>
        <taxon>OSLEUM clade</taxon>
        <taxon>Lecanoromycetidae</taxon>
        <taxon>Lecanorales</taxon>
        <taxon>Lecanorineae</taxon>
        <taxon>Parmeliaceae</taxon>
        <taxon>Letharia</taxon>
    </lineage>
</organism>
<comment type="caution">
    <text evidence="2">The sequence shown here is derived from an EMBL/GenBank/DDBJ whole genome shotgun (WGS) entry which is preliminary data.</text>
</comment>
<sequence>MRSDSRMNVTDILLLAENAASVTATSLQGTDLNIIASTVTTLRSKVQKTYSQGREVMDAKQQEVVCTQIGSKVRVLYPTPEDNITIVPSTESIKNLATRATDSSDRASRVAHENLQEELSAQAISEGEALGEADDVLDAQRNEFWDFQNRVNSSSAVLRTITMQEHNEIIESYESSLNEGLAVEVRERTRVLQSNDYTLAPLEPETKKASPKKSGKEVIVRRCSTMQDQEKKDIGLIGIKDVHAKPLGLRCKSLEPEPDGEGADDETGGSGAEKPKKVKTGTENGTKGVEGHFARPTSPSTGLD</sequence>
<dbReference type="Proteomes" id="UP000593566">
    <property type="component" value="Unassembled WGS sequence"/>
</dbReference>
<name>A0A8H6F7V9_9LECA</name>
<gene>
    <name evidence="2" type="ORF">HO133_006202</name>
</gene>
<dbReference type="RefSeq" id="XP_037147676.1">
    <property type="nucleotide sequence ID" value="XM_037297102.1"/>
</dbReference>